<dbReference type="OMA" id="HHMYEAN"/>
<evidence type="ECO:0000313" key="3">
    <source>
        <dbReference type="EMBL" id="RNF03015.1"/>
    </source>
</evidence>
<dbReference type="VEuPathDB" id="TriTrypDB:TRSC58_02271"/>
<accession>A0A3R7RI28</accession>
<evidence type="ECO:0000256" key="1">
    <source>
        <dbReference type="RuleBase" id="RU003682"/>
    </source>
</evidence>
<name>A0A3R7RI28_TRYRA</name>
<gene>
    <name evidence="3" type="ORF">TraAM80_06016</name>
</gene>
<evidence type="ECO:0000259" key="2">
    <source>
        <dbReference type="PROSITE" id="PS51471"/>
    </source>
</evidence>
<comment type="similarity">
    <text evidence="1">Belongs to the iron/ascorbate-dependent oxidoreductase family.</text>
</comment>
<dbReference type="SUPFAM" id="SSF51197">
    <property type="entry name" value="Clavaminate synthase-like"/>
    <property type="match status" value="1"/>
</dbReference>
<feature type="domain" description="Fe2OG dioxygenase" evidence="2">
    <location>
        <begin position="112"/>
        <end position="239"/>
    </location>
</feature>
<dbReference type="InterPro" id="IPR027443">
    <property type="entry name" value="IPNS-like_sf"/>
</dbReference>
<keyword evidence="1" id="KW-0408">Iron</keyword>
<dbReference type="RefSeq" id="XP_029237251.1">
    <property type="nucleotide sequence ID" value="XM_029382873.1"/>
</dbReference>
<dbReference type="Gene3D" id="2.60.120.330">
    <property type="entry name" value="B-lactam Antibiotic, Isopenicillin N Synthase, Chain"/>
    <property type="match status" value="1"/>
</dbReference>
<dbReference type="GO" id="GO:0016491">
    <property type="term" value="F:oxidoreductase activity"/>
    <property type="evidence" value="ECO:0007669"/>
    <property type="project" value="UniProtKB-KW"/>
</dbReference>
<dbReference type="EMBL" id="MKGL01000210">
    <property type="protein sequence ID" value="RNF03015.1"/>
    <property type="molecule type" value="Genomic_DNA"/>
</dbReference>
<protein>
    <recommendedName>
        <fullName evidence="2">Fe2OG dioxygenase domain-containing protein</fullName>
    </recommendedName>
</protein>
<dbReference type="OrthoDB" id="272890at2759"/>
<dbReference type="GO" id="GO:0046872">
    <property type="term" value="F:metal ion binding"/>
    <property type="evidence" value="ECO:0007669"/>
    <property type="project" value="UniProtKB-KW"/>
</dbReference>
<proteinExistence type="inferred from homology"/>
<keyword evidence="4" id="KW-1185">Reference proteome</keyword>
<dbReference type="PROSITE" id="PS51471">
    <property type="entry name" value="FE2OG_OXY"/>
    <property type="match status" value="1"/>
</dbReference>
<comment type="caution">
    <text evidence="3">The sequence shown here is derived from an EMBL/GenBank/DDBJ whole genome shotgun (WGS) entry which is preliminary data.</text>
</comment>
<keyword evidence="1" id="KW-0479">Metal-binding</keyword>
<dbReference type="AlphaFoldDB" id="A0A3R7RI28"/>
<dbReference type="InterPro" id="IPR005123">
    <property type="entry name" value="Oxoglu/Fe-dep_dioxygenase_dom"/>
</dbReference>
<dbReference type="Proteomes" id="UP000283634">
    <property type="component" value="Unassembled WGS sequence"/>
</dbReference>
<dbReference type="GeneID" id="40329949"/>
<keyword evidence="1" id="KW-0560">Oxidoreductase</keyword>
<sequence length="263" mass="29505">MAPSTTFRALFSRQEVSAAYAALEESKLFGRVASPFRVSHRQKASTTSPPKVELSVTLQRLRNAGEARRDVPPPLLHVCCGLEAAAMEFAQHILLHESMPEVARREFLDDIRQRSVFRIWRYSPGIGCRPHYDPGLCTALLQSSAPGLEVNLQRDLPSQPGRHGDYRYDEPEVEDLIDALPGWQAPTPPAAGDDTLLLRSNMAGVLSNSALPPVLHRVRSDWAQRGEKVRYSLVVEMRPSHPCRWYNLHQELKAGAEVRVENK</sequence>
<organism evidence="3 4">
    <name type="scientific">Trypanosoma rangeli</name>
    <dbReference type="NCBI Taxonomy" id="5698"/>
    <lineage>
        <taxon>Eukaryota</taxon>
        <taxon>Discoba</taxon>
        <taxon>Euglenozoa</taxon>
        <taxon>Kinetoplastea</taxon>
        <taxon>Metakinetoplastina</taxon>
        <taxon>Trypanosomatida</taxon>
        <taxon>Trypanosomatidae</taxon>
        <taxon>Trypanosoma</taxon>
        <taxon>Herpetosoma</taxon>
    </lineage>
</organism>
<evidence type="ECO:0000313" key="4">
    <source>
        <dbReference type="Proteomes" id="UP000283634"/>
    </source>
</evidence>
<reference evidence="3 4" key="1">
    <citation type="journal article" date="2018" name="BMC Genomics">
        <title>Genomic comparison of Trypanosoma conorhini and Trypanosoma rangeli to Trypanosoma cruzi strains of high and low virulence.</title>
        <authorList>
            <person name="Bradwell K.R."/>
            <person name="Koparde V.N."/>
            <person name="Matveyev A.V."/>
            <person name="Serrano M.G."/>
            <person name="Alves J.M."/>
            <person name="Parikh H."/>
            <person name="Huang B."/>
            <person name="Lee V."/>
            <person name="Espinosa-Alvarez O."/>
            <person name="Ortiz P.A."/>
            <person name="Costa-Martins A.G."/>
            <person name="Teixeira M.M."/>
            <person name="Buck G.A."/>
        </authorList>
    </citation>
    <scope>NUCLEOTIDE SEQUENCE [LARGE SCALE GENOMIC DNA]</scope>
    <source>
        <strain evidence="3 4">AM80</strain>
    </source>
</reference>